<dbReference type="SMART" id="SM00648">
    <property type="entry name" value="SWAP"/>
    <property type="match status" value="1"/>
</dbReference>
<evidence type="ECO:0000259" key="6">
    <source>
        <dbReference type="PROSITE" id="PS51391"/>
    </source>
</evidence>
<dbReference type="Gene3D" id="1.10.10.790">
    <property type="entry name" value="Surp module"/>
    <property type="match status" value="1"/>
</dbReference>
<reference evidence="7" key="1">
    <citation type="journal article" date="2020" name="J. Eukaryot. Microbiol.">
        <title>De novo Sequencing, Assembly and Annotation of the Transcriptome for the Free-Living Testate Amoeba Arcella intermedia.</title>
        <authorList>
            <person name="Ribeiro G.M."/>
            <person name="Porfirio-Sousa A.L."/>
            <person name="Maurer-Alcala X.X."/>
            <person name="Katz L.A."/>
            <person name="Lahr D.J.G."/>
        </authorList>
    </citation>
    <scope>NUCLEOTIDE SEQUENCE</scope>
</reference>
<feature type="domain" description="CID" evidence="6">
    <location>
        <begin position="360"/>
        <end position="504"/>
    </location>
</feature>
<evidence type="ECO:0000259" key="5">
    <source>
        <dbReference type="PROSITE" id="PS50128"/>
    </source>
</evidence>
<dbReference type="PANTHER" id="PTHR23140:SF0">
    <property type="entry name" value="U2 SNRNP-ASSOCIATED SURP MOTIF-CONTAINING PROTEIN"/>
    <property type="match status" value="1"/>
</dbReference>
<keyword evidence="1 2" id="KW-0694">RNA-binding</keyword>
<dbReference type="InterPro" id="IPR012677">
    <property type="entry name" value="Nucleotide-bd_a/b_plait_sf"/>
</dbReference>
<dbReference type="InterPro" id="IPR035979">
    <property type="entry name" value="RBD_domain_sf"/>
</dbReference>
<feature type="compositionally biased region" description="Basic and acidic residues" evidence="3">
    <location>
        <begin position="1"/>
        <end position="43"/>
    </location>
</feature>
<dbReference type="GO" id="GO:0005634">
    <property type="term" value="C:nucleus"/>
    <property type="evidence" value="ECO:0007669"/>
    <property type="project" value="TreeGrafter"/>
</dbReference>
<dbReference type="PROSITE" id="PS50102">
    <property type="entry name" value="RRM"/>
    <property type="match status" value="1"/>
</dbReference>
<protein>
    <recommendedName>
        <fullName evidence="8">U2 snRNP-associated SURP motif-containing protein</fullName>
    </recommendedName>
</protein>
<dbReference type="Pfam" id="PF01805">
    <property type="entry name" value="Surp"/>
    <property type="match status" value="1"/>
</dbReference>
<dbReference type="Gene3D" id="1.25.40.90">
    <property type="match status" value="1"/>
</dbReference>
<dbReference type="Pfam" id="PF00076">
    <property type="entry name" value="RRM_1"/>
    <property type="match status" value="1"/>
</dbReference>
<dbReference type="SUPFAM" id="SSF48464">
    <property type="entry name" value="ENTH/VHS domain"/>
    <property type="match status" value="1"/>
</dbReference>
<feature type="compositionally biased region" description="Basic and acidic residues" evidence="3">
    <location>
        <begin position="517"/>
        <end position="527"/>
    </location>
</feature>
<dbReference type="PROSITE" id="PS51391">
    <property type="entry name" value="CID"/>
    <property type="match status" value="1"/>
</dbReference>
<sequence length="599" mass="69037">MAFVQEKEKEIYKMEGKRPTEKENEKEKIKLFNIDDNKLENNKKTQPRQNPKKRRQIDLFAEELKRAQENRDRQKKGEKETVSTQKRFGGMRSDGFDREDDQKLSTNLYVGNLAPQVNEEILFGEFNKFGPIASLRILWPKGDEERHRPTNSGFVCFIHRKDAEKAMNELDAKPFFGKELRVNWGRAIQIAPTTKPMEAPTVRNIGVPPPEIPQISSSLFPTGPMNPIANTANPTNQNPQFTRAQIVVITPDDKTKRLIDYLAPFVLKDGARFERLLIDREGQNPSFGFLFNLGSSANIYYRWRVYSLLQGDTLQSWKTTPFQMFRNGPFWLPPPCNAEPTEEDNEPKISLTTKYRGKPLSEVERDIFEHSLRKLTPERESIKKAMIFCLDHSESAPEIVEILTEALTIPETHVLTKLARLYLVSDILHNAAGVSNGSLFRTPFEETLLGVFASFRDKHASIPGRITKQLLKEKVLKVFRVWSDWCLYPQDKLKLFYDTFMDLNKDTKVPYRRHRNPNHEFVDHKEGDEMDLDEPEEEPPSVLPPNQDPPKTMEEDDEDDDIDGAPLEEPPNAQVEDDDDDDDIDGVPLEEDLEAIAQE</sequence>
<evidence type="ECO:0008006" key="8">
    <source>
        <dbReference type="Google" id="ProtNLM"/>
    </source>
</evidence>
<dbReference type="Gene3D" id="3.30.70.330">
    <property type="match status" value="1"/>
</dbReference>
<evidence type="ECO:0000256" key="2">
    <source>
        <dbReference type="PROSITE-ProRule" id="PRU00176"/>
    </source>
</evidence>
<dbReference type="InterPro" id="IPR008942">
    <property type="entry name" value="ENTH_VHS"/>
</dbReference>
<organism evidence="7">
    <name type="scientific">Arcella intermedia</name>
    <dbReference type="NCBI Taxonomy" id="1963864"/>
    <lineage>
        <taxon>Eukaryota</taxon>
        <taxon>Amoebozoa</taxon>
        <taxon>Tubulinea</taxon>
        <taxon>Elardia</taxon>
        <taxon>Arcellinida</taxon>
        <taxon>Sphaerothecina</taxon>
        <taxon>Arcellidae</taxon>
        <taxon>Arcella</taxon>
    </lineage>
</organism>
<dbReference type="EMBL" id="GIBP01001107">
    <property type="protein sequence ID" value="NDV30076.1"/>
    <property type="molecule type" value="Transcribed_RNA"/>
</dbReference>
<dbReference type="AlphaFoldDB" id="A0A6B2KZC9"/>
<evidence type="ECO:0000259" key="4">
    <source>
        <dbReference type="PROSITE" id="PS50102"/>
    </source>
</evidence>
<dbReference type="Pfam" id="PF04818">
    <property type="entry name" value="CID"/>
    <property type="match status" value="1"/>
</dbReference>
<evidence type="ECO:0000256" key="3">
    <source>
        <dbReference type="SAM" id="MobiDB-lite"/>
    </source>
</evidence>
<dbReference type="SMART" id="SM00360">
    <property type="entry name" value="RRM"/>
    <property type="match status" value="1"/>
</dbReference>
<dbReference type="InterPro" id="IPR000504">
    <property type="entry name" value="RRM_dom"/>
</dbReference>
<proteinExistence type="predicted"/>
<feature type="domain" description="SURP motif" evidence="5">
    <location>
        <begin position="258"/>
        <end position="301"/>
    </location>
</feature>
<feature type="compositionally biased region" description="Acidic residues" evidence="3">
    <location>
        <begin position="554"/>
        <end position="563"/>
    </location>
</feature>
<dbReference type="SMART" id="SM00582">
    <property type="entry name" value="RPR"/>
    <property type="match status" value="1"/>
</dbReference>
<feature type="region of interest" description="Disordered" evidence="3">
    <location>
        <begin position="511"/>
        <end position="599"/>
    </location>
</feature>
<feature type="compositionally biased region" description="Acidic residues" evidence="3">
    <location>
        <begin position="575"/>
        <end position="599"/>
    </location>
</feature>
<feature type="compositionally biased region" description="Acidic residues" evidence="3">
    <location>
        <begin position="528"/>
        <end position="539"/>
    </location>
</feature>
<feature type="region of interest" description="Disordered" evidence="3">
    <location>
        <begin position="1"/>
        <end position="99"/>
    </location>
</feature>
<accession>A0A6B2KZC9</accession>
<feature type="compositionally biased region" description="Basic and acidic residues" evidence="3">
    <location>
        <begin position="62"/>
        <end position="81"/>
    </location>
</feature>
<dbReference type="PROSITE" id="PS50128">
    <property type="entry name" value="SURP"/>
    <property type="match status" value="1"/>
</dbReference>
<evidence type="ECO:0000313" key="7">
    <source>
        <dbReference type="EMBL" id="NDV30076.1"/>
    </source>
</evidence>
<dbReference type="GO" id="GO:0006396">
    <property type="term" value="P:RNA processing"/>
    <property type="evidence" value="ECO:0007669"/>
    <property type="project" value="InterPro"/>
</dbReference>
<name>A0A6B2KZC9_9EUKA</name>
<dbReference type="PANTHER" id="PTHR23140">
    <property type="entry name" value="RNA PROCESSING PROTEIN LD23810P"/>
    <property type="match status" value="1"/>
</dbReference>
<dbReference type="InterPro" id="IPR006569">
    <property type="entry name" value="CID_dom"/>
</dbReference>
<dbReference type="InterPro" id="IPR051485">
    <property type="entry name" value="SR-CTD_assoc_factor"/>
</dbReference>
<dbReference type="SUPFAM" id="SSF109905">
    <property type="entry name" value="Surp module (SWAP domain)"/>
    <property type="match status" value="1"/>
</dbReference>
<feature type="domain" description="RRM" evidence="4">
    <location>
        <begin position="106"/>
        <end position="187"/>
    </location>
</feature>
<dbReference type="GO" id="GO:0003723">
    <property type="term" value="F:RNA binding"/>
    <property type="evidence" value="ECO:0007669"/>
    <property type="project" value="UniProtKB-UniRule"/>
</dbReference>
<dbReference type="InterPro" id="IPR035967">
    <property type="entry name" value="SWAP/Surp_sf"/>
</dbReference>
<dbReference type="SUPFAM" id="SSF54928">
    <property type="entry name" value="RNA-binding domain, RBD"/>
    <property type="match status" value="1"/>
</dbReference>
<evidence type="ECO:0000256" key="1">
    <source>
        <dbReference type="ARBA" id="ARBA00022884"/>
    </source>
</evidence>
<dbReference type="InterPro" id="IPR000061">
    <property type="entry name" value="Surp"/>
</dbReference>